<feature type="compositionally biased region" description="Polar residues" evidence="1">
    <location>
        <begin position="240"/>
        <end position="249"/>
    </location>
</feature>
<accession>A0ABQ3DCI7</accession>
<dbReference type="SUPFAM" id="SSF52540">
    <property type="entry name" value="P-loop containing nucleoside triphosphate hydrolases"/>
    <property type="match status" value="1"/>
</dbReference>
<dbReference type="PROSITE" id="PS51199">
    <property type="entry name" value="SF4_HELICASE"/>
    <property type="match status" value="1"/>
</dbReference>
<dbReference type="Gene3D" id="3.40.50.300">
    <property type="entry name" value="P-loop containing nucleotide triphosphate hydrolases"/>
    <property type="match status" value="1"/>
</dbReference>
<feature type="region of interest" description="Disordered" evidence="1">
    <location>
        <begin position="219"/>
        <end position="333"/>
    </location>
</feature>
<feature type="domain" description="SF4 helicase" evidence="2">
    <location>
        <begin position="28"/>
        <end position="234"/>
    </location>
</feature>
<dbReference type="Proteomes" id="UP000653644">
    <property type="component" value="Unassembled WGS sequence"/>
</dbReference>
<evidence type="ECO:0000259" key="2">
    <source>
        <dbReference type="PROSITE" id="PS51199"/>
    </source>
</evidence>
<dbReference type="PANTHER" id="PTHR30153:SF2">
    <property type="entry name" value="REPLICATIVE DNA HELICASE"/>
    <property type="match status" value="1"/>
</dbReference>
<evidence type="ECO:0000313" key="3">
    <source>
        <dbReference type="EMBL" id="GHA73901.1"/>
    </source>
</evidence>
<dbReference type="InterPro" id="IPR007694">
    <property type="entry name" value="DNA_helicase_DnaB-like_C"/>
</dbReference>
<gene>
    <name evidence="3" type="ORF">GCM10010345_90740</name>
</gene>
<sequence>MDGRGDGDSQGVALAAPYGHSLVEPRPFDIVQLGAAKEVGDLAGHVEGDRQLPDRLVIASRTAMGTSTLALDLLRCATLKHNLPAALFALESRRIDITLRLLSAEARVPMHHMRSGTMSDDDWVRLARRMPEVSEAPLYLQDDPCSSFTELRARARRLHRLNDLKLIAVDDVQQLHYGTRPLGSRYEEVSEIARGLKHLAKELEIPVVAVSTLNRAPEQRTDKLPQINDLRDSGALEDNAASSSCTARTLTRRTHPAPAKPTSSSPSTATAPPPRSLSPIRACMGASSTWHATDPCADCAPGGTRTRRPAGRPVRMSAPARARGPGSRGADRR</sequence>
<keyword evidence="4" id="KW-1185">Reference proteome</keyword>
<reference evidence="4" key="1">
    <citation type="journal article" date="2019" name="Int. J. Syst. Evol. Microbiol.">
        <title>The Global Catalogue of Microorganisms (GCM) 10K type strain sequencing project: providing services to taxonomists for standard genome sequencing and annotation.</title>
        <authorList>
            <consortium name="The Broad Institute Genomics Platform"/>
            <consortium name="The Broad Institute Genome Sequencing Center for Infectious Disease"/>
            <person name="Wu L."/>
            <person name="Ma J."/>
        </authorList>
    </citation>
    <scope>NUCLEOTIDE SEQUENCE [LARGE SCALE GENOMIC DNA]</scope>
    <source>
        <strain evidence="4">JCM 4733</strain>
    </source>
</reference>
<organism evidence="3 4">
    <name type="scientific">Streptomyces canarius</name>
    <dbReference type="NCBI Taxonomy" id="285453"/>
    <lineage>
        <taxon>Bacteria</taxon>
        <taxon>Bacillati</taxon>
        <taxon>Actinomycetota</taxon>
        <taxon>Actinomycetes</taxon>
        <taxon>Kitasatosporales</taxon>
        <taxon>Streptomycetaceae</taxon>
        <taxon>Streptomyces</taxon>
    </lineage>
</organism>
<comment type="caution">
    <text evidence="3">The sequence shown here is derived from an EMBL/GenBank/DDBJ whole genome shotgun (WGS) entry which is preliminary data.</text>
</comment>
<protein>
    <recommendedName>
        <fullName evidence="2">SF4 helicase domain-containing protein</fullName>
    </recommendedName>
</protein>
<dbReference type="Pfam" id="PF03796">
    <property type="entry name" value="DnaB_C"/>
    <property type="match status" value="1"/>
</dbReference>
<feature type="compositionally biased region" description="Low complexity" evidence="1">
    <location>
        <begin position="256"/>
        <end position="270"/>
    </location>
</feature>
<proteinExistence type="predicted"/>
<name>A0ABQ3DCI7_9ACTN</name>
<dbReference type="PANTHER" id="PTHR30153">
    <property type="entry name" value="REPLICATIVE DNA HELICASE DNAB"/>
    <property type="match status" value="1"/>
</dbReference>
<evidence type="ECO:0000313" key="4">
    <source>
        <dbReference type="Proteomes" id="UP000653644"/>
    </source>
</evidence>
<dbReference type="InterPro" id="IPR027417">
    <property type="entry name" value="P-loop_NTPase"/>
</dbReference>
<feature type="compositionally biased region" description="Basic and acidic residues" evidence="1">
    <location>
        <begin position="219"/>
        <end position="234"/>
    </location>
</feature>
<evidence type="ECO:0000256" key="1">
    <source>
        <dbReference type="SAM" id="MobiDB-lite"/>
    </source>
</evidence>
<dbReference type="EMBL" id="BMVN01000093">
    <property type="protein sequence ID" value="GHA73901.1"/>
    <property type="molecule type" value="Genomic_DNA"/>
</dbReference>